<reference evidence="2" key="1">
    <citation type="journal article" date="2012" name="PLoS Genet.">
        <title>The genomes of the fungal plant pathogens Cladosporium fulvum and Dothistroma septosporum reveal adaptation to different hosts and lifestyles but also signatures of common ancestry.</title>
        <authorList>
            <person name="de Wit P.J.G.M."/>
            <person name="van der Burgt A."/>
            <person name="Oekmen B."/>
            <person name="Stergiopoulos I."/>
            <person name="Abd-Elsalam K.A."/>
            <person name="Aerts A.L."/>
            <person name="Bahkali A.H."/>
            <person name="Beenen H.G."/>
            <person name="Chettri P."/>
            <person name="Cox M.P."/>
            <person name="Datema E."/>
            <person name="de Vries R.P."/>
            <person name="Dhillon B."/>
            <person name="Ganley A.R."/>
            <person name="Griffiths S.A."/>
            <person name="Guo Y."/>
            <person name="Hamelin R.C."/>
            <person name="Henrissat B."/>
            <person name="Kabir M.S."/>
            <person name="Jashni M.K."/>
            <person name="Kema G."/>
            <person name="Klaubauf S."/>
            <person name="Lapidus A."/>
            <person name="Levasseur A."/>
            <person name="Lindquist E."/>
            <person name="Mehrabi R."/>
            <person name="Ohm R.A."/>
            <person name="Owen T.J."/>
            <person name="Salamov A."/>
            <person name="Schwelm A."/>
            <person name="Schijlen E."/>
            <person name="Sun H."/>
            <person name="van den Burg H.A."/>
            <person name="van Ham R.C.H.J."/>
            <person name="Zhang S."/>
            <person name="Goodwin S.B."/>
            <person name="Grigoriev I.V."/>
            <person name="Collemare J."/>
            <person name="Bradshaw R.E."/>
        </authorList>
    </citation>
    <scope>NUCLEOTIDE SEQUENCE [LARGE SCALE GENOMIC DNA]</scope>
    <source>
        <strain evidence="2">NZE10 / CBS 128990</strain>
    </source>
</reference>
<sequence length="232" mass="25753">MEDGVYVKEKEPCIGLLNFLDATKILTVTLKFTNLVSLFLDCPNPHRTRASNIKLNTNNTLDLPLRFRPPTFSSSCSSISETPRPIVQISVSSPQNAALALGRAWSLLNLLVALAGHLNHQLQLCDAIWNVQEVLQAHDPLSGKASDARAQPECDSEMNTMEQVRTEGGDMRSRLKWLQDQAAPNGLAVSPEIRQRADESTRRLSRERVLGHGNRIRCILKMSAYPATQSRA</sequence>
<protein>
    <submittedName>
        <fullName evidence="1">Uncharacterized protein</fullName>
    </submittedName>
</protein>
<dbReference type="EMBL" id="KB446544">
    <property type="protein sequence ID" value="EME39962.1"/>
    <property type="molecule type" value="Genomic_DNA"/>
</dbReference>
<name>N1PCG8_DOTSN</name>
<proteinExistence type="predicted"/>
<accession>N1PCG8</accession>
<dbReference type="HOGENOM" id="CLU_1194859_0_0_1"/>
<dbReference type="AlphaFoldDB" id="N1PCG8"/>
<evidence type="ECO:0000313" key="2">
    <source>
        <dbReference type="Proteomes" id="UP000016933"/>
    </source>
</evidence>
<reference evidence="1 2" key="2">
    <citation type="journal article" date="2012" name="PLoS Pathog.">
        <title>Diverse lifestyles and strategies of plant pathogenesis encoded in the genomes of eighteen Dothideomycetes fungi.</title>
        <authorList>
            <person name="Ohm R.A."/>
            <person name="Feau N."/>
            <person name="Henrissat B."/>
            <person name="Schoch C.L."/>
            <person name="Horwitz B.A."/>
            <person name="Barry K.W."/>
            <person name="Condon B.J."/>
            <person name="Copeland A.C."/>
            <person name="Dhillon B."/>
            <person name="Glaser F."/>
            <person name="Hesse C.N."/>
            <person name="Kosti I."/>
            <person name="LaButti K."/>
            <person name="Lindquist E.A."/>
            <person name="Lucas S."/>
            <person name="Salamov A.A."/>
            <person name="Bradshaw R.E."/>
            <person name="Ciuffetti L."/>
            <person name="Hamelin R.C."/>
            <person name="Kema G.H.J."/>
            <person name="Lawrence C."/>
            <person name="Scott J.A."/>
            <person name="Spatafora J.W."/>
            <person name="Turgeon B.G."/>
            <person name="de Wit P.J.G.M."/>
            <person name="Zhong S."/>
            <person name="Goodwin S.B."/>
            <person name="Grigoriev I.V."/>
        </authorList>
    </citation>
    <scope>NUCLEOTIDE SEQUENCE [LARGE SCALE GENOMIC DNA]</scope>
    <source>
        <strain evidence="2">NZE10 / CBS 128990</strain>
    </source>
</reference>
<dbReference type="Proteomes" id="UP000016933">
    <property type="component" value="Unassembled WGS sequence"/>
</dbReference>
<evidence type="ECO:0000313" key="1">
    <source>
        <dbReference type="EMBL" id="EME39962.1"/>
    </source>
</evidence>
<gene>
    <name evidence="1" type="ORF">DOTSEDRAFT_37989</name>
</gene>
<organism evidence="1 2">
    <name type="scientific">Dothistroma septosporum (strain NZE10 / CBS 128990)</name>
    <name type="common">Red band needle blight fungus</name>
    <name type="synonym">Mycosphaerella pini</name>
    <dbReference type="NCBI Taxonomy" id="675120"/>
    <lineage>
        <taxon>Eukaryota</taxon>
        <taxon>Fungi</taxon>
        <taxon>Dikarya</taxon>
        <taxon>Ascomycota</taxon>
        <taxon>Pezizomycotina</taxon>
        <taxon>Dothideomycetes</taxon>
        <taxon>Dothideomycetidae</taxon>
        <taxon>Mycosphaerellales</taxon>
        <taxon>Mycosphaerellaceae</taxon>
        <taxon>Dothistroma</taxon>
    </lineage>
</organism>
<keyword evidence="2" id="KW-1185">Reference proteome</keyword>